<dbReference type="GO" id="GO:0005634">
    <property type="term" value="C:nucleus"/>
    <property type="evidence" value="ECO:0007669"/>
    <property type="project" value="UniProtKB-SubCell"/>
</dbReference>
<protein>
    <submittedName>
        <fullName evidence="8">Uncharacterized protein</fullName>
    </submittedName>
</protein>
<dbReference type="PANTHER" id="PTHR13230">
    <property type="entry name" value="GENERAL TRANSCRIPTION FACTOR IIIC, POLYPEPTIDE 5"/>
    <property type="match status" value="1"/>
</dbReference>
<feature type="region of interest" description="Disordered" evidence="5">
    <location>
        <begin position="99"/>
        <end position="132"/>
    </location>
</feature>
<feature type="compositionally biased region" description="Basic and acidic residues" evidence="5">
    <location>
        <begin position="545"/>
        <end position="556"/>
    </location>
</feature>
<proteinExistence type="predicted"/>
<dbReference type="Proteomes" id="UP001166286">
    <property type="component" value="Unassembled WGS sequence"/>
</dbReference>
<reference evidence="8" key="1">
    <citation type="submission" date="2023-03" db="EMBL/GenBank/DDBJ databases">
        <title>Complete genome of Cladonia borealis.</title>
        <authorList>
            <person name="Park H."/>
        </authorList>
    </citation>
    <scope>NUCLEOTIDE SEQUENCE</scope>
    <source>
        <strain evidence="8">ANT050790</strain>
    </source>
</reference>
<evidence type="ECO:0000313" key="9">
    <source>
        <dbReference type="Proteomes" id="UP001166286"/>
    </source>
</evidence>
<feature type="region of interest" description="Disordered" evidence="5">
    <location>
        <begin position="617"/>
        <end position="638"/>
    </location>
</feature>
<feature type="domain" description="Transcription factor IIIC subunit 5 HTH" evidence="6">
    <location>
        <begin position="210"/>
        <end position="364"/>
    </location>
</feature>
<evidence type="ECO:0000256" key="3">
    <source>
        <dbReference type="ARBA" id="ARBA00023163"/>
    </source>
</evidence>
<accession>A0AA39QYJ2</accession>
<dbReference type="GO" id="GO:0001002">
    <property type="term" value="F:RNA polymerase III type 1 promoter sequence-specific DNA binding"/>
    <property type="evidence" value="ECO:0007669"/>
    <property type="project" value="TreeGrafter"/>
</dbReference>
<evidence type="ECO:0000313" key="8">
    <source>
        <dbReference type="EMBL" id="KAK0510470.1"/>
    </source>
</evidence>
<evidence type="ECO:0000259" key="7">
    <source>
        <dbReference type="Pfam" id="PF17682"/>
    </source>
</evidence>
<dbReference type="Pfam" id="PF17682">
    <property type="entry name" value="Tau95_N"/>
    <property type="match status" value="1"/>
</dbReference>
<feature type="compositionally biased region" description="Acidic residues" evidence="5">
    <location>
        <begin position="558"/>
        <end position="590"/>
    </location>
</feature>
<sequence>MTSERHPPPQLSSTGYAPWYTVPNRHFVNIENPFIIKNVDKGIETMGGVNKLQELVRDRNEAVANLYLKPGDRMSKPLKSANVRTNDIVLKVTVPKRTGMKRKRGARGPYYEGLEEDGAASEESPQPPSTVKDAQYLLRILRDRPRDYSIEPVGSIDHTHRFRGMPDFVYSTANSPFMQRMKENILPFEYEKIKGFRLDMSKGVKPNTEIIPPPSFSHLDYPFNYSYLQNPAVKQVTDELGHTTMANLNLLPKVWAQPLPYDIDTVPAGPPPDIPPIGSQPPAMQRLIAKARRLFEERPIFTRRALLNMLPDKDCNIVDKSSAKYVYQYVGYLWASGPWRDAVVRFGVDPRKDLECRKYQTMMFMLEKEPKDSRAKYSRPRPEPAKTEQIMRMESHLFDGRNVSMDGKVWQVCDIMDPLLMEILATTNIRKECHIKIDGWYHNGTWAKAKIIMKTKISAILDGVPPSHTALERIAREMPEIIRLDDRTSARLGNDATSEELKFASSVRSMAIASERPRSGTITKDTGYKDDSEQEVDIGDEEQAEQDREAEEKGMGDNEIDDETEHDIETGDESELEDGTGDEVEQDDQIEMPPGPGTIDPRLHQVVLELDKVEGGTKEIEGMVDDMDIDGGPSPTRP</sequence>
<name>A0AA39QYJ2_9LECA</name>
<keyword evidence="4" id="KW-0539">Nucleus</keyword>
<comment type="caution">
    <text evidence="8">The sequence shown here is derived from an EMBL/GenBank/DDBJ whole genome shotgun (WGS) entry which is preliminary data.</text>
</comment>
<keyword evidence="3" id="KW-0804">Transcription</keyword>
<dbReference type="InterPro" id="IPR041499">
    <property type="entry name" value="Tfc1/Sfc1_N"/>
</dbReference>
<feature type="domain" description="Transcription factor IIIC subunit Tfc1/Sfc1 triple barrel" evidence="7">
    <location>
        <begin position="29"/>
        <end position="171"/>
    </location>
</feature>
<dbReference type="InterPro" id="IPR042536">
    <property type="entry name" value="TFIIIC_tauA_Sfc1"/>
</dbReference>
<dbReference type="Gene3D" id="3.30.200.160">
    <property type="entry name" value="TFIIIC, subcomplex tauA, subunit Sfc1, barrel domain"/>
    <property type="match status" value="1"/>
</dbReference>
<dbReference type="InterPro" id="IPR019136">
    <property type="entry name" value="TF_IIIC_su-5_HTH"/>
</dbReference>
<dbReference type="GO" id="GO:0000127">
    <property type="term" value="C:transcription factor TFIIIC complex"/>
    <property type="evidence" value="ECO:0007669"/>
    <property type="project" value="InterPro"/>
</dbReference>
<dbReference type="GO" id="GO:0006384">
    <property type="term" value="P:transcription initiation at RNA polymerase III promoter"/>
    <property type="evidence" value="ECO:0007669"/>
    <property type="project" value="InterPro"/>
</dbReference>
<dbReference type="Pfam" id="PF09734">
    <property type="entry name" value="Tau95"/>
    <property type="match status" value="1"/>
</dbReference>
<evidence type="ECO:0000256" key="1">
    <source>
        <dbReference type="ARBA" id="ARBA00004123"/>
    </source>
</evidence>
<keyword evidence="9" id="KW-1185">Reference proteome</keyword>
<evidence type="ECO:0000256" key="4">
    <source>
        <dbReference type="ARBA" id="ARBA00023242"/>
    </source>
</evidence>
<dbReference type="InterPro" id="IPR040454">
    <property type="entry name" value="TF_IIIC_Tfc1/Sfc1"/>
</dbReference>
<dbReference type="PANTHER" id="PTHR13230:SF5">
    <property type="entry name" value="GENERAL TRANSCRIPTION FACTOR 3C POLYPEPTIDE 5"/>
    <property type="match status" value="1"/>
</dbReference>
<evidence type="ECO:0000259" key="6">
    <source>
        <dbReference type="Pfam" id="PF09734"/>
    </source>
</evidence>
<dbReference type="GO" id="GO:0001003">
    <property type="term" value="F:RNA polymerase III type 2 promoter sequence-specific DNA binding"/>
    <property type="evidence" value="ECO:0007669"/>
    <property type="project" value="TreeGrafter"/>
</dbReference>
<comment type="subcellular location">
    <subcellularLocation>
        <location evidence="1">Nucleus</location>
    </subcellularLocation>
</comment>
<gene>
    <name evidence="8" type="ORF">JMJ35_006902</name>
</gene>
<keyword evidence="2" id="KW-0238">DNA-binding</keyword>
<evidence type="ECO:0000256" key="5">
    <source>
        <dbReference type="SAM" id="MobiDB-lite"/>
    </source>
</evidence>
<feature type="compositionally biased region" description="Acidic residues" evidence="5">
    <location>
        <begin position="532"/>
        <end position="544"/>
    </location>
</feature>
<organism evidence="8 9">
    <name type="scientific">Cladonia borealis</name>
    <dbReference type="NCBI Taxonomy" id="184061"/>
    <lineage>
        <taxon>Eukaryota</taxon>
        <taxon>Fungi</taxon>
        <taxon>Dikarya</taxon>
        <taxon>Ascomycota</taxon>
        <taxon>Pezizomycotina</taxon>
        <taxon>Lecanoromycetes</taxon>
        <taxon>OSLEUM clade</taxon>
        <taxon>Lecanoromycetidae</taxon>
        <taxon>Lecanorales</taxon>
        <taxon>Lecanorineae</taxon>
        <taxon>Cladoniaceae</taxon>
        <taxon>Cladonia</taxon>
    </lineage>
</organism>
<evidence type="ECO:0000256" key="2">
    <source>
        <dbReference type="ARBA" id="ARBA00023125"/>
    </source>
</evidence>
<feature type="region of interest" description="Disordered" evidence="5">
    <location>
        <begin position="512"/>
        <end position="601"/>
    </location>
</feature>
<dbReference type="AlphaFoldDB" id="A0AA39QYJ2"/>
<dbReference type="EMBL" id="JAFEKC020000015">
    <property type="protein sequence ID" value="KAK0510470.1"/>
    <property type="molecule type" value="Genomic_DNA"/>
</dbReference>